<proteinExistence type="predicted"/>
<evidence type="ECO:0000313" key="2">
    <source>
        <dbReference type="EMBL" id="MBO3097395.1"/>
    </source>
</evidence>
<evidence type="ECO:0000256" key="1">
    <source>
        <dbReference type="SAM" id="Phobius"/>
    </source>
</evidence>
<evidence type="ECO:0000313" key="3">
    <source>
        <dbReference type="Proteomes" id="UP000681315"/>
    </source>
</evidence>
<dbReference type="Proteomes" id="UP000681315">
    <property type="component" value="Unassembled WGS sequence"/>
</dbReference>
<protein>
    <submittedName>
        <fullName evidence="2">Uncharacterized protein</fullName>
    </submittedName>
</protein>
<sequence>MKKTIYIISLIALAISFFLIIQYPGSSRMNMIAGGLATIGFVLNIIGSSLVKVRQTVI</sequence>
<dbReference type="EMBL" id="JAGEVG010000003">
    <property type="protein sequence ID" value="MBO3097395.1"/>
    <property type="molecule type" value="Genomic_DNA"/>
</dbReference>
<feature type="transmembrane region" description="Helical" evidence="1">
    <location>
        <begin position="5"/>
        <end position="25"/>
    </location>
</feature>
<keyword evidence="1" id="KW-0812">Transmembrane</keyword>
<organism evidence="2 3">
    <name type="scientific">Gelidibacter pelagius</name>
    <dbReference type="NCBI Taxonomy" id="2819985"/>
    <lineage>
        <taxon>Bacteria</taxon>
        <taxon>Pseudomonadati</taxon>
        <taxon>Bacteroidota</taxon>
        <taxon>Flavobacteriia</taxon>
        <taxon>Flavobacteriales</taxon>
        <taxon>Flavobacteriaceae</taxon>
        <taxon>Gelidibacter</taxon>
    </lineage>
</organism>
<dbReference type="RefSeq" id="WP_208232547.1">
    <property type="nucleotide sequence ID" value="NZ_JAGEVG010000003.1"/>
</dbReference>
<comment type="caution">
    <text evidence="2">The sequence shown here is derived from an EMBL/GenBank/DDBJ whole genome shotgun (WGS) entry which is preliminary data.</text>
</comment>
<keyword evidence="1" id="KW-1133">Transmembrane helix</keyword>
<accession>A0ABS3SNV6</accession>
<keyword evidence="3" id="KW-1185">Reference proteome</keyword>
<keyword evidence="1" id="KW-0472">Membrane</keyword>
<feature type="transmembrane region" description="Helical" evidence="1">
    <location>
        <begin position="31"/>
        <end position="51"/>
    </location>
</feature>
<name>A0ABS3SNV6_9FLAO</name>
<reference evidence="2 3" key="1">
    <citation type="submission" date="2021-03" db="EMBL/GenBank/DDBJ databases">
        <title>Gelidibacter sp. nov., isolated from costal sediment.</title>
        <authorList>
            <person name="Lun K.-Y."/>
        </authorList>
    </citation>
    <scope>NUCLEOTIDE SEQUENCE [LARGE SCALE GENOMIC DNA]</scope>
    <source>
        <strain evidence="2 3">DF109</strain>
    </source>
</reference>
<gene>
    <name evidence="2" type="ORF">J4051_03880</name>
</gene>